<keyword evidence="3" id="KW-1185">Reference proteome</keyword>
<organism evidence="2 3">
    <name type="scientific">Euplotes crassus</name>
    <dbReference type="NCBI Taxonomy" id="5936"/>
    <lineage>
        <taxon>Eukaryota</taxon>
        <taxon>Sar</taxon>
        <taxon>Alveolata</taxon>
        <taxon>Ciliophora</taxon>
        <taxon>Intramacronucleata</taxon>
        <taxon>Spirotrichea</taxon>
        <taxon>Hypotrichia</taxon>
        <taxon>Euplotida</taxon>
        <taxon>Euplotidae</taxon>
        <taxon>Moneuplotes</taxon>
    </lineage>
</organism>
<evidence type="ECO:0000313" key="2">
    <source>
        <dbReference type="EMBL" id="CAI2383171.1"/>
    </source>
</evidence>
<keyword evidence="1" id="KW-0732">Signal</keyword>
<feature type="signal peptide" evidence="1">
    <location>
        <begin position="1"/>
        <end position="18"/>
    </location>
</feature>
<accession>A0AAD1Y144</accession>
<proteinExistence type="predicted"/>
<sequence length="115" mass="13242">MMILILLYFLENLDCVTSPIIELLNSGCICSTDLIRFLPSLLFLKILPLCLCLSKSHFFQCSKDNSFSFSKLYTFLSLLWDNSSGFILTNFIFFGIKELEISKTSCEIFSHLFIQ</sequence>
<dbReference type="AlphaFoldDB" id="A0AAD1Y144"/>
<dbReference type="EMBL" id="CAMPGE010025413">
    <property type="protein sequence ID" value="CAI2383171.1"/>
    <property type="molecule type" value="Genomic_DNA"/>
</dbReference>
<protein>
    <submittedName>
        <fullName evidence="2">Uncharacterized protein</fullName>
    </submittedName>
</protein>
<comment type="caution">
    <text evidence="2">The sequence shown here is derived from an EMBL/GenBank/DDBJ whole genome shotgun (WGS) entry which is preliminary data.</text>
</comment>
<feature type="chain" id="PRO_5042176662" evidence="1">
    <location>
        <begin position="19"/>
        <end position="115"/>
    </location>
</feature>
<evidence type="ECO:0000256" key="1">
    <source>
        <dbReference type="SAM" id="SignalP"/>
    </source>
</evidence>
<evidence type="ECO:0000313" key="3">
    <source>
        <dbReference type="Proteomes" id="UP001295684"/>
    </source>
</evidence>
<dbReference type="Proteomes" id="UP001295684">
    <property type="component" value="Unassembled WGS sequence"/>
</dbReference>
<name>A0AAD1Y144_EUPCR</name>
<gene>
    <name evidence="2" type="ORF">ECRASSUSDP1_LOCUS24664</name>
</gene>
<reference evidence="2" key="1">
    <citation type="submission" date="2023-07" db="EMBL/GenBank/DDBJ databases">
        <authorList>
            <consortium name="AG Swart"/>
            <person name="Singh M."/>
            <person name="Singh A."/>
            <person name="Seah K."/>
            <person name="Emmerich C."/>
        </authorList>
    </citation>
    <scope>NUCLEOTIDE SEQUENCE</scope>
    <source>
        <strain evidence="2">DP1</strain>
    </source>
</reference>